<proteinExistence type="predicted"/>
<sequence>MIRPSPHAIYPTIGSAPQSYRISETENRIYLERLIDMELDSKLPINKFRFTTINNDCDVITQTKGQICVVS</sequence>
<dbReference type="EMBL" id="JAIWYP010000006">
    <property type="protein sequence ID" value="KAH3807285.1"/>
    <property type="molecule type" value="Genomic_DNA"/>
</dbReference>
<protein>
    <submittedName>
        <fullName evidence="1">Uncharacterized protein</fullName>
    </submittedName>
</protein>
<keyword evidence="2" id="KW-1185">Reference proteome</keyword>
<gene>
    <name evidence="1" type="ORF">DPMN_135620</name>
</gene>
<comment type="caution">
    <text evidence="1">The sequence shown here is derived from an EMBL/GenBank/DDBJ whole genome shotgun (WGS) entry which is preliminary data.</text>
</comment>
<organism evidence="1 2">
    <name type="scientific">Dreissena polymorpha</name>
    <name type="common">Zebra mussel</name>
    <name type="synonym">Mytilus polymorpha</name>
    <dbReference type="NCBI Taxonomy" id="45954"/>
    <lineage>
        <taxon>Eukaryota</taxon>
        <taxon>Metazoa</taxon>
        <taxon>Spiralia</taxon>
        <taxon>Lophotrochozoa</taxon>
        <taxon>Mollusca</taxon>
        <taxon>Bivalvia</taxon>
        <taxon>Autobranchia</taxon>
        <taxon>Heteroconchia</taxon>
        <taxon>Euheterodonta</taxon>
        <taxon>Imparidentia</taxon>
        <taxon>Neoheterodontei</taxon>
        <taxon>Myida</taxon>
        <taxon>Dreissenoidea</taxon>
        <taxon>Dreissenidae</taxon>
        <taxon>Dreissena</taxon>
    </lineage>
</organism>
<dbReference type="Proteomes" id="UP000828390">
    <property type="component" value="Unassembled WGS sequence"/>
</dbReference>
<reference evidence="1" key="1">
    <citation type="journal article" date="2019" name="bioRxiv">
        <title>The Genome of the Zebra Mussel, Dreissena polymorpha: A Resource for Invasive Species Research.</title>
        <authorList>
            <person name="McCartney M.A."/>
            <person name="Auch B."/>
            <person name="Kono T."/>
            <person name="Mallez S."/>
            <person name="Zhang Y."/>
            <person name="Obille A."/>
            <person name="Becker A."/>
            <person name="Abrahante J.E."/>
            <person name="Garbe J."/>
            <person name="Badalamenti J.P."/>
            <person name="Herman A."/>
            <person name="Mangelson H."/>
            <person name="Liachko I."/>
            <person name="Sullivan S."/>
            <person name="Sone E.D."/>
            <person name="Koren S."/>
            <person name="Silverstein K.A.T."/>
            <person name="Beckman K.B."/>
            <person name="Gohl D.M."/>
        </authorList>
    </citation>
    <scope>NUCLEOTIDE SEQUENCE</scope>
    <source>
        <strain evidence="1">Duluth1</strain>
        <tissue evidence="1">Whole animal</tissue>
    </source>
</reference>
<dbReference type="AlphaFoldDB" id="A0A9D4G296"/>
<reference evidence="1" key="2">
    <citation type="submission" date="2020-11" db="EMBL/GenBank/DDBJ databases">
        <authorList>
            <person name="McCartney M.A."/>
            <person name="Auch B."/>
            <person name="Kono T."/>
            <person name="Mallez S."/>
            <person name="Becker A."/>
            <person name="Gohl D.M."/>
            <person name="Silverstein K.A.T."/>
            <person name="Koren S."/>
            <person name="Bechman K.B."/>
            <person name="Herman A."/>
            <person name="Abrahante J.E."/>
            <person name="Garbe J."/>
        </authorList>
    </citation>
    <scope>NUCLEOTIDE SEQUENCE</scope>
    <source>
        <strain evidence="1">Duluth1</strain>
        <tissue evidence="1">Whole animal</tissue>
    </source>
</reference>
<evidence type="ECO:0000313" key="1">
    <source>
        <dbReference type="EMBL" id="KAH3807285.1"/>
    </source>
</evidence>
<name>A0A9D4G296_DREPO</name>
<evidence type="ECO:0000313" key="2">
    <source>
        <dbReference type="Proteomes" id="UP000828390"/>
    </source>
</evidence>
<accession>A0A9D4G296</accession>